<reference evidence="1 2" key="1">
    <citation type="journal article" date="2022" name="Int. J. Syst. Evol. Microbiol.">
        <title>Miniphocaeibacter halophilus sp. nov., an ammonium-tolerant acetate-producing bacterium isolated from a biogas system.</title>
        <authorList>
            <person name="Schnurer A."/>
            <person name="Singh A."/>
            <person name="Bi S."/>
            <person name="Qiao W."/>
            <person name="Westerholm M."/>
        </authorList>
    </citation>
    <scope>NUCLEOTIDE SEQUENCE [LARGE SCALE GENOMIC DNA]</scope>
    <source>
        <strain evidence="1 2">AMB_01</strain>
    </source>
</reference>
<sequence length="255" mass="29168">MFAEERHAEIEKILKKEGKVKVKELSNIFSVTDDCIRKDLKVLENDGKLRRTYGGAILSKDYPLQREVVDRKMYHVDQKERIAKKAFEHIKENETIFLDISTTNILLARLLANSNKKILVVSNMIDILQILVKNPLITVVGTGGTMHSKVNGFMGALTIEYIGDYSFDKAFLGTCGIDIRDSTFTTLGAEDGLTKKAIINNSRHKYVMIENEKFYFNESYKYAHFDDINGIFTDKKPEKSIENLFLASDVQIYHL</sequence>
<organism evidence="1 2">
    <name type="scientific">Miniphocaeibacter halophilus</name>
    <dbReference type="NCBI Taxonomy" id="2931922"/>
    <lineage>
        <taxon>Bacteria</taxon>
        <taxon>Bacillati</taxon>
        <taxon>Bacillota</taxon>
        <taxon>Tissierellia</taxon>
        <taxon>Tissierellales</taxon>
        <taxon>Peptoniphilaceae</taxon>
        <taxon>Miniphocaeibacter</taxon>
    </lineage>
</organism>
<gene>
    <name evidence="1" type="ORF">JFY71_04935</name>
</gene>
<proteinExistence type="predicted"/>
<evidence type="ECO:0000313" key="2">
    <source>
        <dbReference type="Proteomes" id="UP000595814"/>
    </source>
</evidence>
<dbReference type="EMBL" id="CP066744">
    <property type="protein sequence ID" value="QQK08883.1"/>
    <property type="molecule type" value="Genomic_DNA"/>
</dbReference>
<evidence type="ECO:0000313" key="1">
    <source>
        <dbReference type="EMBL" id="QQK08883.1"/>
    </source>
</evidence>
<accession>A0AC61N2F5</accession>
<name>A0AC61N2F5_9FIRM</name>
<dbReference type="Proteomes" id="UP000595814">
    <property type="component" value="Chromosome"/>
</dbReference>
<keyword evidence="2" id="KW-1185">Reference proteome</keyword>
<protein>
    <submittedName>
        <fullName evidence="1">DeoR/GlpR transcriptional regulator</fullName>
    </submittedName>
</protein>